<accession>A0A392UJV5</accession>
<dbReference type="Proteomes" id="UP000265520">
    <property type="component" value="Unassembled WGS sequence"/>
</dbReference>
<evidence type="ECO:0000313" key="3">
    <source>
        <dbReference type="Proteomes" id="UP000265520"/>
    </source>
</evidence>
<sequence length="56" mass="6143">MDKANPLSTPMMGRTLNVEKGPFRPKEDNEEDLGSEVHTSVPLGRSCTLSTVQDLI</sequence>
<name>A0A392UJV5_9FABA</name>
<dbReference type="EMBL" id="LXQA010832665">
    <property type="protein sequence ID" value="MCI73168.1"/>
    <property type="molecule type" value="Genomic_DNA"/>
</dbReference>
<reference evidence="2 3" key="1">
    <citation type="journal article" date="2018" name="Front. Plant Sci.">
        <title>Red Clover (Trifolium pratense) and Zigzag Clover (T. medium) - A Picture of Genomic Similarities and Differences.</title>
        <authorList>
            <person name="Dluhosova J."/>
            <person name="Istvanek J."/>
            <person name="Nedelnik J."/>
            <person name="Repkova J."/>
        </authorList>
    </citation>
    <scope>NUCLEOTIDE SEQUENCE [LARGE SCALE GENOMIC DNA]</scope>
    <source>
        <strain evidence="3">cv. 10/8</strain>
        <tissue evidence="2">Leaf</tissue>
    </source>
</reference>
<protein>
    <submittedName>
        <fullName evidence="2">Uncharacterized protein</fullName>
    </submittedName>
</protein>
<evidence type="ECO:0000313" key="2">
    <source>
        <dbReference type="EMBL" id="MCI73168.1"/>
    </source>
</evidence>
<organism evidence="2 3">
    <name type="scientific">Trifolium medium</name>
    <dbReference type="NCBI Taxonomy" id="97028"/>
    <lineage>
        <taxon>Eukaryota</taxon>
        <taxon>Viridiplantae</taxon>
        <taxon>Streptophyta</taxon>
        <taxon>Embryophyta</taxon>
        <taxon>Tracheophyta</taxon>
        <taxon>Spermatophyta</taxon>
        <taxon>Magnoliopsida</taxon>
        <taxon>eudicotyledons</taxon>
        <taxon>Gunneridae</taxon>
        <taxon>Pentapetalae</taxon>
        <taxon>rosids</taxon>
        <taxon>fabids</taxon>
        <taxon>Fabales</taxon>
        <taxon>Fabaceae</taxon>
        <taxon>Papilionoideae</taxon>
        <taxon>50 kb inversion clade</taxon>
        <taxon>NPAAA clade</taxon>
        <taxon>Hologalegina</taxon>
        <taxon>IRL clade</taxon>
        <taxon>Trifolieae</taxon>
        <taxon>Trifolium</taxon>
    </lineage>
</organism>
<evidence type="ECO:0000256" key="1">
    <source>
        <dbReference type="SAM" id="MobiDB-lite"/>
    </source>
</evidence>
<comment type="caution">
    <text evidence="2">The sequence shown here is derived from an EMBL/GenBank/DDBJ whole genome shotgun (WGS) entry which is preliminary data.</text>
</comment>
<keyword evidence="3" id="KW-1185">Reference proteome</keyword>
<proteinExistence type="predicted"/>
<dbReference type="AlphaFoldDB" id="A0A392UJV5"/>
<feature type="region of interest" description="Disordered" evidence="1">
    <location>
        <begin position="1"/>
        <end position="39"/>
    </location>
</feature>